<sequence>MLIGMLGISVVVSLASTLVLVMNGYGLPAAFLYGYVGGGVASMVVLATARVLCDRLSQRTGRRRESLAPRTAHHNPEGPYNQ</sequence>
<comment type="caution">
    <text evidence="3">The sequence shown here is derived from an EMBL/GenBank/DDBJ whole genome shotgun (WGS) entry which is preliminary data.</text>
</comment>
<dbReference type="Proteomes" id="UP001597302">
    <property type="component" value="Unassembled WGS sequence"/>
</dbReference>
<reference evidence="4" key="1">
    <citation type="journal article" date="2019" name="Int. J. Syst. Evol. Microbiol.">
        <title>The Global Catalogue of Microorganisms (GCM) 10K type strain sequencing project: providing services to taxonomists for standard genome sequencing and annotation.</title>
        <authorList>
            <consortium name="The Broad Institute Genomics Platform"/>
            <consortium name="The Broad Institute Genome Sequencing Center for Infectious Disease"/>
            <person name="Wu L."/>
            <person name="Ma J."/>
        </authorList>
    </citation>
    <scope>NUCLEOTIDE SEQUENCE [LARGE SCALE GENOMIC DNA]</scope>
    <source>
        <strain evidence="4">CCM 8875</strain>
    </source>
</reference>
<keyword evidence="4" id="KW-1185">Reference proteome</keyword>
<dbReference type="RefSeq" id="WP_131576714.1">
    <property type="nucleotide sequence ID" value="NZ_CBCSAJ010000019.1"/>
</dbReference>
<name>A0ABW4DU58_9RHOB</name>
<feature type="transmembrane region" description="Helical" evidence="2">
    <location>
        <begin position="32"/>
        <end position="53"/>
    </location>
</feature>
<gene>
    <name evidence="3" type="ORF">ACFQ5P_08175</name>
</gene>
<proteinExistence type="predicted"/>
<feature type="region of interest" description="Disordered" evidence="1">
    <location>
        <begin position="59"/>
        <end position="82"/>
    </location>
</feature>
<evidence type="ECO:0000313" key="4">
    <source>
        <dbReference type="Proteomes" id="UP001597302"/>
    </source>
</evidence>
<keyword evidence="2" id="KW-0812">Transmembrane</keyword>
<dbReference type="EMBL" id="JBHTOQ010000018">
    <property type="protein sequence ID" value="MFD1481269.1"/>
    <property type="molecule type" value="Genomic_DNA"/>
</dbReference>
<feature type="transmembrane region" description="Helical" evidence="2">
    <location>
        <begin position="7"/>
        <end position="26"/>
    </location>
</feature>
<evidence type="ECO:0000256" key="2">
    <source>
        <dbReference type="SAM" id="Phobius"/>
    </source>
</evidence>
<accession>A0ABW4DU58</accession>
<keyword evidence="2" id="KW-0472">Membrane</keyword>
<evidence type="ECO:0000313" key="3">
    <source>
        <dbReference type="EMBL" id="MFD1481269.1"/>
    </source>
</evidence>
<evidence type="ECO:0000256" key="1">
    <source>
        <dbReference type="SAM" id="MobiDB-lite"/>
    </source>
</evidence>
<keyword evidence="2" id="KW-1133">Transmembrane helix</keyword>
<protein>
    <submittedName>
        <fullName evidence="3">Uncharacterized protein</fullName>
    </submittedName>
</protein>
<organism evidence="3 4">
    <name type="scientific">Paracoccus nototheniae</name>
    <dbReference type="NCBI Taxonomy" id="2489002"/>
    <lineage>
        <taxon>Bacteria</taxon>
        <taxon>Pseudomonadati</taxon>
        <taxon>Pseudomonadota</taxon>
        <taxon>Alphaproteobacteria</taxon>
        <taxon>Rhodobacterales</taxon>
        <taxon>Paracoccaceae</taxon>
        <taxon>Paracoccus</taxon>
    </lineage>
</organism>